<comment type="caution">
    <text evidence="1">The sequence shown here is derived from an EMBL/GenBank/DDBJ whole genome shotgun (WGS) entry which is preliminary data.</text>
</comment>
<accession>A0ABQ9VF11</accession>
<reference evidence="1 2" key="1">
    <citation type="submission" date="2023-05" db="EMBL/GenBank/DDBJ databases">
        <title>B98-5 Cell Line De Novo Hybrid Assembly: An Optical Mapping Approach.</title>
        <authorList>
            <person name="Kananen K."/>
            <person name="Auerbach J.A."/>
            <person name="Kautto E."/>
            <person name="Blachly J.S."/>
        </authorList>
    </citation>
    <scope>NUCLEOTIDE SEQUENCE [LARGE SCALE GENOMIC DNA]</scope>
    <source>
        <strain evidence="1">B95-8</strain>
        <tissue evidence="1">Cell line</tissue>
    </source>
</reference>
<dbReference type="Proteomes" id="UP001266305">
    <property type="component" value="Unassembled WGS sequence"/>
</dbReference>
<gene>
    <name evidence="1" type="ORF">P7K49_013131</name>
</gene>
<keyword evidence="2" id="KW-1185">Reference proteome</keyword>
<organism evidence="1 2">
    <name type="scientific">Saguinus oedipus</name>
    <name type="common">Cotton-top tamarin</name>
    <name type="synonym">Oedipomidas oedipus</name>
    <dbReference type="NCBI Taxonomy" id="9490"/>
    <lineage>
        <taxon>Eukaryota</taxon>
        <taxon>Metazoa</taxon>
        <taxon>Chordata</taxon>
        <taxon>Craniata</taxon>
        <taxon>Vertebrata</taxon>
        <taxon>Euteleostomi</taxon>
        <taxon>Mammalia</taxon>
        <taxon>Eutheria</taxon>
        <taxon>Euarchontoglires</taxon>
        <taxon>Primates</taxon>
        <taxon>Haplorrhini</taxon>
        <taxon>Platyrrhini</taxon>
        <taxon>Cebidae</taxon>
        <taxon>Callitrichinae</taxon>
        <taxon>Saguinus</taxon>
    </lineage>
</organism>
<dbReference type="EMBL" id="JASSZA010000006">
    <property type="protein sequence ID" value="KAK2107966.1"/>
    <property type="molecule type" value="Genomic_DNA"/>
</dbReference>
<name>A0ABQ9VF11_SAGOE</name>
<evidence type="ECO:0000313" key="2">
    <source>
        <dbReference type="Proteomes" id="UP001266305"/>
    </source>
</evidence>
<sequence>MQPGAPEDLSENKHVGLIPEKPCDPGLHAMCWNLPWCPVAWVTDEWWSLLGGLEHQLSIPSLASYPEGVRETLKSQTTVGKNRSEAVSWDDCVDVHT</sequence>
<evidence type="ECO:0000313" key="1">
    <source>
        <dbReference type="EMBL" id="KAK2107966.1"/>
    </source>
</evidence>
<proteinExistence type="predicted"/>
<protein>
    <submittedName>
        <fullName evidence="1">Uncharacterized protein</fullName>
    </submittedName>
</protein>